<feature type="transmembrane region" description="Helical" evidence="8">
    <location>
        <begin position="127"/>
        <end position="151"/>
    </location>
</feature>
<feature type="transmembrane region" description="Helical" evidence="8">
    <location>
        <begin position="55"/>
        <end position="78"/>
    </location>
</feature>
<feature type="domain" description="ABC transporter" evidence="9">
    <location>
        <begin position="371"/>
        <end position="606"/>
    </location>
</feature>
<dbReference type="SMART" id="SM00382">
    <property type="entry name" value="AAA"/>
    <property type="match status" value="1"/>
</dbReference>
<dbReference type="InterPro" id="IPR011527">
    <property type="entry name" value="ABC1_TM_dom"/>
</dbReference>
<dbReference type="PANTHER" id="PTHR43394">
    <property type="entry name" value="ATP-DEPENDENT PERMEASE MDL1, MITOCHONDRIAL"/>
    <property type="match status" value="1"/>
</dbReference>
<dbReference type="RefSeq" id="WP_203868780.1">
    <property type="nucleotide sequence ID" value="NZ_BONW01000028.1"/>
</dbReference>
<dbReference type="EMBL" id="BONW01000028">
    <property type="protein sequence ID" value="GIG90347.1"/>
    <property type="molecule type" value="Genomic_DNA"/>
</dbReference>
<evidence type="ECO:0000259" key="10">
    <source>
        <dbReference type="PROSITE" id="PS50929"/>
    </source>
</evidence>
<dbReference type="InterPro" id="IPR003439">
    <property type="entry name" value="ABC_transporter-like_ATP-bd"/>
</dbReference>
<keyword evidence="6 8" id="KW-0472">Membrane</keyword>
<keyword evidence="12" id="KW-1185">Reference proteome</keyword>
<dbReference type="InterPro" id="IPR039421">
    <property type="entry name" value="Type_1_exporter"/>
</dbReference>
<feature type="domain" description="ABC transmembrane type-1" evidence="10">
    <location>
        <begin position="19"/>
        <end position="300"/>
    </location>
</feature>
<dbReference type="PROSITE" id="PS50893">
    <property type="entry name" value="ABC_TRANSPORTER_2"/>
    <property type="match status" value="1"/>
</dbReference>
<dbReference type="Gene3D" id="3.40.50.300">
    <property type="entry name" value="P-loop containing nucleotide triphosphate hydrolases"/>
    <property type="match status" value="1"/>
</dbReference>
<keyword evidence="2 8" id="KW-0812">Transmembrane</keyword>
<evidence type="ECO:0000259" key="9">
    <source>
        <dbReference type="PROSITE" id="PS50893"/>
    </source>
</evidence>
<dbReference type="InterPro" id="IPR017871">
    <property type="entry name" value="ABC_transporter-like_CS"/>
</dbReference>
<dbReference type="Pfam" id="PF00005">
    <property type="entry name" value="ABC_tran"/>
    <property type="match status" value="1"/>
</dbReference>
<dbReference type="Pfam" id="PF00664">
    <property type="entry name" value="ABC_membrane"/>
    <property type="match status" value="1"/>
</dbReference>
<evidence type="ECO:0000256" key="7">
    <source>
        <dbReference type="SAM" id="MobiDB-lite"/>
    </source>
</evidence>
<evidence type="ECO:0000313" key="12">
    <source>
        <dbReference type="Proteomes" id="UP000646749"/>
    </source>
</evidence>
<dbReference type="PANTHER" id="PTHR43394:SF1">
    <property type="entry name" value="ATP-BINDING CASSETTE SUB-FAMILY B MEMBER 10, MITOCHONDRIAL"/>
    <property type="match status" value="1"/>
</dbReference>
<evidence type="ECO:0000256" key="3">
    <source>
        <dbReference type="ARBA" id="ARBA00022741"/>
    </source>
</evidence>
<protein>
    <submittedName>
        <fullName evidence="11">ABC transporter ATP-binding protein</fullName>
    </submittedName>
</protein>
<organism evidence="11 12">
    <name type="scientific">Plantactinospora endophytica</name>
    <dbReference type="NCBI Taxonomy" id="673535"/>
    <lineage>
        <taxon>Bacteria</taxon>
        <taxon>Bacillati</taxon>
        <taxon>Actinomycetota</taxon>
        <taxon>Actinomycetes</taxon>
        <taxon>Micromonosporales</taxon>
        <taxon>Micromonosporaceae</taxon>
        <taxon>Plantactinospora</taxon>
    </lineage>
</organism>
<dbReference type="InterPro" id="IPR003593">
    <property type="entry name" value="AAA+_ATPase"/>
</dbReference>
<dbReference type="Proteomes" id="UP000646749">
    <property type="component" value="Unassembled WGS sequence"/>
</dbReference>
<comment type="caution">
    <text evidence="11">The sequence shown here is derived from an EMBL/GenBank/DDBJ whole genome shotgun (WGS) entry which is preliminary data.</text>
</comment>
<sequence>MLTRLLRRSLRPYRKLLGLVILLQVAATTAALNLPRFNAEMIDQGIARGDTGTIIRSGSLMLVVTLAQILCSSAAVRFSADAAMSMGRDLRAEVFRRVGSFTGTEMRRFGVPSLVNRTVGDVYQVQFLVVIGCTVLVAAPIMCVGGVLMAYREDPGLSWLLLVAVPVIALAVGLVIRLMVPHFRLMRLRVDALASVLRDQLGGVRVVRAFAQEPRERERFGRVNADLTATTLRAAKLQIMLLPVVVLAFNVSSIAVLWFGAAQVESGALQVGALIAFLQYLVQILMSVMMATFMVISVPGAAVSAERITEVLDTRPSMTTDPAAGTTAPGAAVADGTPASNGAAPHGSARPAAPRSATGAAGPNSAGGSGVELRGVSFQYPGAEAPALRDVTFRAEPGQVTAVVGSTGAGKSTLLALILRLLDASDGAVLVDGVDVRRWNPDELRDRIGVVPQRPYLFAGTVASNLRFGNPDASDEELWHCLEVAQAREFVAAMPGGLDATIRPGGTNVSGGQRQRLTIARALVRRPAVYLFDDSFSALDLPTDARLRDALRPFTSGAAVIVVAQRITTIADADRIVVLDDGAVADVGRHEELLGRCPTYGEIMASQQAEVPAA</sequence>
<evidence type="ECO:0000256" key="6">
    <source>
        <dbReference type="ARBA" id="ARBA00023136"/>
    </source>
</evidence>
<evidence type="ECO:0000256" key="5">
    <source>
        <dbReference type="ARBA" id="ARBA00022989"/>
    </source>
</evidence>
<dbReference type="SUPFAM" id="SSF52540">
    <property type="entry name" value="P-loop containing nucleoside triphosphate hydrolases"/>
    <property type="match status" value="1"/>
</dbReference>
<reference evidence="11 12" key="1">
    <citation type="submission" date="2021-01" db="EMBL/GenBank/DDBJ databases">
        <title>Whole genome shotgun sequence of Plantactinospora endophytica NBRC 110450.</title>
        <authorList>
            <person name="Komaki H."/>
            <person name="Tamura T."/>
        </authorList>
    </citation>
    <scope>NUCLEOTIDE SEQUENCE [LARGE SCALE GENOMIC DNA]</scope>
    <source>
        <strain evidence="11 12">NBRC 110450</strain>
    </source>
</reference>
<gene>
    <name evidence="11" type="ORF">Pen02_52830</name>
</gene>
<dbReference type="InterPro" id="IPR027417">
    <property type="entry name" value="P-loop_NTPase"/>
</dbReference>
<dbReference type="GO" id="GO:0005524">
    <property type="term" value="F:ATP binding"/>
    <property type="evidence" value="ECO:0007669"/>
    <property type="project" value="UniProtKB-KW"/>
</dbReference>
<feature type="compositionally biased region" description="Low complexity" evidence="7">
    <location>
        <begin position="319"/>
        <end position="339"/>
    </location>
</feature>
<evidence type="ECO:0000313" key="11">
    <source>
        <dbReference type="EMBL" id="GIG90347.1"/>
    </source>
</evidence>
<comment type="subcellular location">
    <subcellularLocation>
        <location evidence="1">Cell membrane</location>
        <topology evidence="1">Multi-pass membrane protein</topology>
    </subcellularLocation>
</comment>
<evidence type="ECO:0000256" key="8">
    <source>
        <dbReference type="SAM" id="Phobius"/>
    </source>
</evidence>
<feature type="region of interest" description="Disordered" evidence="7">
    <location>
        <begin position="313"/>
        <end position="368"/>
    </location>
</feature>
<name>A0ABQ4E7T3_9ACTN</name>
<dbReference type="SUPFAM" id="SSF90123">
    <property type="entry name" value="ABC transporter transmembrane region"/>
    <property type="match status" value="1"/>
</dbReference>
<feature type="transmembrane region" description="Helical" evidence="8">
    <location>
        <begin position="239"/>
        <end position="261"/>
    </location>
</feature>
<keyword evidence="4 11" id="KW-0067">ATP-binding</keyword>
<evidence type="ECO:0000256" key="4">
    <source>
        <dbReference type="ARBA" id="ARBA00022840"/>
    </source>
</evidence>
<dbReference type="Gene3D" id="1.20.1560.10">
    <property type="entry name" value="ABC transporter type 1, transmembrane domain"/>
    <property type="match status" value="1"/>
</dbReference>
<dbReference type="InterPro" id="IPR036640">
    <property type="entry name" value="ABC1_TM_sf"/>
</dbReference>
<dbReference type="CDD" id="cd18548">
    <property type="entry name" value="ABC_6TM_Tm287_like"/>
    <property type="match status" value="1"/>
</dbReference>
<keyword evidence="3" id="KW-0547">Nucleotide-binding</keyword>
<evidence type="ECO:0000256" key="1">
    <source>
        <dbReference type="ARBA" id="ARBA00004651"/>
    </source>
</evidence>
<proteinExistence type="predicted"/>
<dbReference type="PROSITE" id="PS50929">
    <property type="entry name" value="ABC_TM1F"/>
    <property type="match status" value="1"/>
</dbReference>
<keyword evidence="5 8" id="KW-1133">Transmembrane helix</keyword>
<feature type="transmembrane region" description="Helical" evidence="8">
    <location>
        <begin position="157"/>
        <end position="180"/>
    </location>
</feature>
<evidence type="ECO:0000256" key="2">
    <source>
        <dbReference type="ARBA" id="ARBA00022692"/>
    </source>
</evidence>
<feature type="transmembrane region" description="Helical" evidence="8">
    <location>
        <begin position="273"/>
        <end position="298"/>
    </location>
</feature>
<accession>A0ABQ4E7T3</accession>
<dbReference type="PROSITE" id="PS00211">
    <property type="entry name" value="ABC_TRANSPORTER_1"/>
    <property type="match status" value="1"/>
</dbReference>